<feature type="compositionally biased region" description="Basic and acidic residues" evidence="1">
    <location>
        <begin position="9"/>
        <end position="19"/>
    </location>
</feature>
<protein>
    <submittedName>
        <fullName evidence="2">Uncharacterized protein</fullName>
    </submittedName>
</protein>
<feature type="compositionally biased region" description="Polar residues" evidence="1">
    <location>
        <begin position="37"/>
        <end position="52"/>
    </location>
</feature>
<organism evidence="2 3">
    <name type="scientific">Rhizophagus irregularis</name>
    <dbReference type="NCBI Taxonomy" id="588596"/>
    <lineage>
        <taxon>Eukaryota</taxon>
        <taxon>Fungi</taxon>
        <taxon>Fungi incertae sedis</taxon>
        <taxon>Mucoromycota</taxon>
        <taxon>Glomeromycotina</taxon>
        <taxon>Glomeromycetes</taxon>
        <taxon>Glomerales</taxon>
        <taxon>Glomeraceae</taxon>
        <taxon>Rhizophagus</taxon>
    </lineage>
</organism>
<feature type="compositionally biased region" description="Polar residues" evidence="1">
    <location>
        <begin position="69"/>
        <end position="80"/>
    </location>
</feature>
<proteinExistence type="predicted"/>
<dbReference type="Proteomes" id="UP000233469">
    <property type="component" value="Unassembled WGS sequence"/>
</dbReference>
<comment type="caution">
    <text evidence="2">The sequence shown here is derived from an EMBL/GenBank/DDBJ whole genome shotgun (WGS) entry which is preliminary data.</text>
</comment>
<reference evidence="2 3" key="2">
    <citation type="submission" date="2017-10" db="EMBL/GenBank/DDBJ databases">
        <title>Extensive intraspecific genome diversity in a model arbuscular mycorrhizal fungus.</title>
        <authorList>
            <person name="Chen E.C.H."/>
            <person name="Morin E."/>
            <person name="Baudet D."/>
            <person name="Noel J."/>
            <person name="Ndikumana S."/>
            <person name="Charron P."/>
            <person name="St-Onge C."/>
            <person name="Giorgi J."/>
            <person name="Grigoriev I.V."/>
            <person name="Roux C."/>
            <person name="Martin F.M."/>
            <person name="Corradi N."/>
        </authorList>
    </citation>
    <scope>NUCLEOTIDE SEQUENCE [LARGE SCALE GENOMIC DNA]</scope>
    <source>
        <strain evidence="2 3">C2</strain>
    </source>
</reference>
<sequence length="104" mass="11474">MSGNQNKTNKNDESSKGENEEAESIILHDTVLKNGEDSSFSQLGIADTSNNHIYDPRKDKKDKQKAKTGGSSNKWSTEPFSTYKPYSGTGLSSNPKLFVTIKPF</sequence>
<name>A0A2N1MWV2_9GLOM</name>
<evidence type="ECO:0000313" key="2">
    <source>
        <dbReference type="EMBL" id="PKK66152.1"/>
    </source>
</evidence>
<evidence type="ECO:0000256" key="1">
    <source>
        <dbReference type="SAM" id="MobiDB-lite"/>
    </source>
</evidence>
<dbReference type="VEuPathDB" id="FungiDB:RhiirA1_478040"/>
<dbReference type="EMBL" id="LLXL01001136">
    <property type="protein sequence ID" value="PKK66152.1"/>
    <property type="molecule type" value="Genomic_DNA"/>
</dbReference>
<reference evidence="2 3" key="1">
    <citation type="submission" date="2016-04" db="EMBL/GenBank/DDBJ databases">
        <title>Genome analyses suggest a sexual origin of heterokaryosis in a supposedly ancient asexual fungus.</title>
        <authorList>
            <person name="Ropars J."/>
            <person name="Sedzielewska K."/>
            <person name="Noel J."/>
            <person name="Charron P."/>
            <person name="Farinelli L."/>
            <person name="Marton T."/>
            <person name="Kruger M."/>
            <person name="Pelin A."/>
            <person name="Brachmann A."/>
            <person name="Corradi N."/>
        </authorList>
    </citation>
    <scope>NUCLEOTIDE SEQUENCE [LARGE SCALE GENOMIC DNA]</scope>
    <source>
        <strain evidence="2 3">C2</strain>
    </source>
</reference>
<accession>A0A2N1MWV2</accession>
<dbReference type="AlphaFoldDB" id="A0A2N1MWV2"/>
<evidence type="ECO:0000313" key="3">
    <source>
        <dbReference type="Proteomes" id="UP000233469"/>
    </source>
</evidence>
<feature type="region of interest" description="Disordered" evidence="1">
    <location>
        <begin position="1"/>
        <end position="87"/>
    </location>
</feature>
<gene>
    <name evidence="2" type="ORF">RhiirC2_785171</name>
</gene>